<keyword evidence="2" id="KW-1185">Reference proteome</keyword>
<organism evidence="1 2">
    <name type="scientific">Stratiformator vulcanicus</name>
    <dbReference type="NCBI Taxonomy" id="2527980"/>
    <lineage>
        <taxon>Bacteria</taxon>
        <taxon>Pseudomonadati</taxon>
        <taxon>Planctomycetota</taxon>
        <taxon>Planctomycetia</taxon>
        <taxon>Planctomycetales</taxon>
        <taxon>Planctomycetaceae</taxon>
        <taxon>Stratiformator</taxon>
    </lineage>
</organism>
<dbReference type="EMBL" id="CP036268">
    <property type="protein sequence ID" value="QDT39715.1"/>
    <property type="molecule type" value="Genomic_DNA"/>
</dbReference>
<dbReference type="AlphaFoldDB" id="A0A517R759"/>
<dbReference type="OrthoDB" id="275189at2"/>
<evidence type="ECO:0000313" key="2">
    <source>
        <dbReference type="Proteomes" id="UP000317318"/>
    </source>
</evidence>
<accession>A0A517R759</accession>
<sequence>MKTYSFDVTLPPECGSVEFADWLYASGGDDCTLSVHAGVPTASVHREARSLEEAIRSFAETLGRCGPHAKILSVSVDGDDLASILTAG</sequence>
<dbReference type="Proteomes" id="UP000317318">
    <property type="component" value="Chromosome"/>
</dbReference>
<name>A0A517R759_9PLAN</name>
<reference evidence="1 2" key="1">
    <citation type="submission" date="2019-02" db="EMBL/GenBank/DDBJ databases">
        <title>Deep-cultivation of Planctomycetes and their phenomic and genomic characterization uncovers novel biology.</title>
        <authorList>
            <person name="Wiegand S."/>
            <person name="Jogler M."/>
            <person name="Boedeker C."/>
            <person name="Pinto D."/>
            <person name="Vollmers J."/>
            <person name="Rivas-Marin E."/>
            <person name="Kohn T."/>
            <person name="Peeters S.H."/>
            <person name="Heuer A."/>
            <person name="Rast P."/>
            <person name="Oberbeckmann S."/>
            <person name="Bunk B."/>
            <person name="Jeske O."/>
            <person name="Meyerdierks A."/>
            <person name="Storesund J.E."/>
            <person name="Kallscheuer N."/>
            <person name="Luecker S."/>
            <person name="Lage O.M."/>
            <person name="Pohl T."/>
            <person name="Merkel B.J."/>
            <person name="Hornburger P."/>
            <person name="Mueller R.-W."/>
            <person name="Bruemmer F."/>
            <person name="Labrenz M."/>
            <person name="Spormann A.M."/>
            <person name="Op den Camp H."/>
            <person name="Overmann J."/>
            <person name="Amann R."/>
            <person name="Jetten M.S.M."/>
            <person name="Mascher T."/>
            <person name="Medema M.H."/>
            <person name="Devos D.P."/>
            <person name="Kaster A.-K."/>
            <person name="Ovreas L."/>
            <person name="Rohde M."/>
            <person name="Galperin M.Y."/>
            <person name="Jogler C."/>
        </authorList>
    </citation>
    <scope>NUCLEOTIDE SEQUENCE [LARGE SCALE GENOMIC DNA]</scope>
    <source>
        <strain evidence="1 2">Pan189</strain>
    </source>
</reference>
<proteinExistence type="predicted"/>
<dbReference type="KEGG" id="svp:Pan189_41240"/>
<gene>
    <name evidence="1" type="ORF">Pan189_41240</name>
</gene>
<protein>
    <submittedName>
        <fullName evidence="1">Uncharacterized protein</fullName>
    </submittedName>
</protein>
<evidence type="ECO:0000313" key="1">
    <source>
        <dbReference type="EMBL" id="QDT39715.1"/>
    </source>
</evidence>
<dbReference type="RefSeq" id="WP_145365838.1">
    <property type="nucleotide sequence ID" value="NZ_CP036268.1"/>
</dbReference>